<gene>
    <name evidence="2" type="ORF">PG994_013195</name>
</gene>
<reference evidence="2 3" key="1">
    <citation type="submission" date="2023-01" db="EMBL/GenBank/DDBJ databases">
        <title>Analysis of 21 Apiospora genomes using comparative genomics revels a genus with tremendous synthesis potential of carbohydrate active enzymes and secondary metabolites.</title>
        <authorList>
            <person name="Sorensen T."/>
        </authorList>
    </citation>
    <scope>NUCLEOTIDE SEQUENCE [LARGE SCALE GENOMIC DNA]</scope>
    <source>
        <strain evidence="2 3">CBS 135458</strain>
    </source>
</reference>
<proteinExistence type="predicted"/>
<evidence type="ECO:0000313" key="2">
    <source>
        <dbReference type="EMBL" id="KAK8042712.1"/>
    </source>
</evidence>
<protein>
    <submittedName>
        <fullName evidence="2">Uncharacterized protein</fullName>
    </submittedName>
</protein>
<dbReference type="GeneID" id="92097667"/>
<name>A0ABR1T8G7_9PEZI</name>
<evidence type="ECO:0000256" key="1">
    <source>
        <dbReference type="SAM" id="MobiDB-lite"/>
    </source>
</evidence>
<sequence>MDLDLVLETDSETDSESDSEPDSELDPDVDVDLDRKGEVRLRGGSFKTFPPRRDAAGSRRCARKGRDSRARIFSAALRGLKTAWSKWYLSELCISS</sequence>
<accession>A0ABR1T8G7</accession>
<comment type="caution">
    <text evidence="2">The sequence shown here is derived from an EMBL/GenBank/DDBJ whole genome shotgun (WGS) entry which is preliminary data.</text>
</comment>
<evidence type="ECO:0000313" key="3">
    <source>
        <dbReference type="Proteomes" id="UP001480595"/>
    </source>
</evidence>
<dbReference type="EMBL" id="JAQQWL010000013">
    <property type="protein sequence ID" value="KAK8042712.1"/>
    <property type="molecule type" value="Genomic_DNA"/>
</dbReference>
<dbReference type="RefSeq" id="XP_066709565.1">
    <property type="nucleotide sequence ID" value="XM_066864604.1"/>
</dbReference>
<dbReference type="Proteomes" id="UP001480595">
    <property type="component" value="Unassembled WGS sequence"/>
</dbReference>
<feature type="region of interest" description="Disordered" evidence="1">
    <location>
        <begin position="1"/>
        <end position="31"/>
    </location>
</feature>
<keyword evidence="3" id="KW-1185">Reference proteome</keyword>
<organism evidence="2 3">
    <name type="scientific">Apiospora phragmitis</name>
    <dbReference type="NCBI Taxonomy" id="2905665"/>
    <lineage>
        <taxon>Eukaryota</taxon>
        <taxon>Fungi</taxon>
        <taxon>Dikarya</taxon>
        <taxon>Ascomycota</taxon>
        <taxon>Pezizomycotina</taxon>
        <taxon>Sordariomycetes</taxon>
        <taxon>Xylariomycetidae</taxon>
        <taxon>Amphisphaeriales</taxon>
        <taxon>Apiosporaceae</taxon>
        <taxon>Apiospora</taxon>
    </lineage>
</organism>